<dbReference type="EMBL" id="KY274508">
    <property type="protein sequence ID" value="QFV26183.1"/>
    <property type="molecule type" value="Genomic_DNA"/>
</dbReference>
<proteinExistence type="predicted"/>
<evidence type="ECO:0000313" key="3">
    <source>
        <dbReference type="EMBL" id="QFX43671.1"/>
    </source>
</evidence>
<evidence type="ECO:0000313" key="1">
    <source>
        <dbReference type="EMBL" id="QFV26183.1"/>
    </source>
</evidence>
<dbReference type="EMBL" id="KY290185">
    <property type="protein sequence ID" value="QFV49780.1"/>
    <property type="molecule type" value="Genomic_DNA"/>
</dbReference>
<protein>
    <submittedName>
        <fullName evidence="1">Uncharacterized protein</fullName>
    </submittedName>
</protein>
<accession>A0A5P9S5A3</accession>
<evidence type="ECO:0000313" key="2">
    <source>
        <dbReference type="EMBL" id="QFV49780.1"/>
    </source>
</evidence>
<name>A0A5P9S5A3_9BETA</name>
<dbReference type="EMBL" id="KY315552">
    <property type="protein sequence ID" value="QFX43671.1"/>
    <property type="molecule type" value="Genomic_DNA"/>
</dbReference>
<organism evidence="1">
    <name type="scientific">Human betaherpesvirus 6</name>
    <dbReference type="NCBI Taxonomy" id="10368"/>
    <lineage>
        <taxon>Viruses</taxon>
        <taxon>Duplodnaviria</taxon>
        <taxon>Heunggongvirae</taxon>
        <taxon>Peploviricota</taxon>
        <taxon>Herviviricetes</taxon>
        <taxon>Herpesvirales</taxon>
        <taxon>Orthoherpesviridae</taxon>
        <taxon>Betaherpesvirinae</taxon>
        <taxon>Roseolovirus</taxon>
    </lineage>
</organism>
<sequence length="97" mass="11381">MMMCFPVHPRSAVITTATWKSEFRSKVPLPWLKWTGAIKHKRCQITARQTSRIMQAPFNKLNVHTLKLRIQRMAGYGRRSVQTSQIHFRGKVRVFIT</sequence>
<reference evidence="1" key="1">
    <citation type="journal article" date="2018" name="BMC Genomics">
        <title>Comparative genomic, transcriptomic, and proteomic reannotation of human herpesvirus 6.</title>
        <authorList>
            <person name="Greninger A.L."/>
            <person name="Knudsen G.M."/>
            <person name="Roychoudhury P."/>
            <person name="Hanson D.J."/>
            <person name="Sedlak R.H."/>
            <person name="Xie H."/>
            <person name="Guan J."/>
            <person name="Nguyen T."/>
            <person name="Peddu V."/>
            <person name="Boeckh M."/>
            <person name="Huang M.L."/>
            <person name="Cook L."/>
            <person name="Depledge D.P."/>
            <person name="Zerr D.M."/>
            <person name="Koelle D.M."/>
            <person name="Gantt S."/>
            <person name="Yoshikawa T."/>
            <person name="Caserta M."/>
            <person name="Hill J.A."/>
            <person name="Jerome K.R."/>
        </authorList>
    </citation>
    <scope>NUCLEOTIDE SEQUENCE</scope>
    <source>
        <strain evidence="2">HP104A5</strain>
        <strain evidence="1">HP15A11</strain>
        <strain evidence="3">HP96H12</strain>
    </source>
</reference>